<evidence type="ECO:0000313" key="2">
    <source>
        <dbReference type="Proteomes" id="UP000291838"/>
    </source>
</evidence>
<gene>
    <name evidence="1" type="ORF">EUA06_11165</name>
</gene>
<organism evidence="1 2">
    <name type="scientific">Nocardioides glacieisoli</name>
    <dbReference type="NCBI Taxonomy" id="1168730"/>
    <lineage>
        <taxon>Bacteria</taxon>
        <taxon>Bacillati</taxon>
        <taxon>Actinomycetota</taxon>
        <taxon>Actinomycetes</taxon>
        <taxon>Propionibacteriales</taxon>
        <taxon>Nocardioidaceae</taxon>
        <taxon>Nocardioides</taxon>
    </lineage>
</organism>
<dbReference type="RefSeq" id="WP_129475539.1">
    <property type="nucleotide sequence ID" value="NZ_SDWS01000004.1"/>
</dbReference>
<dbReference type="EMBL" id="SDWS01000004">
    <property type="protein sequence ID" value="RYB90828.1"/>
    <property type="molecule type" value="Genomic_DNA"/>
</dbReference>
<protein>
    <submittedName>
        <fullName evidence="1">Uncharacterized protein</fullName>
    </submittedName>
</protein>
<accession>A0A4Q2RQ95</accession>
<reference evidence="1 2" key="1">
    <citation type="submission" date="2019-01" db="EMBL/GenBank/DDBJ databases">
        <title>Novel species of Nocardioides.</title>
        <authorList>
            <person name="Liu Q."/>
            <person name="Xin Y.-H."/>
        </authorList>
    </citation>
    <scope>NUCLEOTIDE SEQUENCE [LARGE SCALE GENOMIC DNA]</scope>
    <source>
        <strain evidence="1 2">HLT3-15</strain>
    </source>
</reference>
<keyword evidence="2" id="KW-1185">Reference proteome</keyword>
<sequence>MTTTAQFTVDNPCPDWCTLEPGHPVDSIHDDDRRSRGHSGPNFGAHLTVCSVEYTDVPGVHVPFVELYSESEDLDMVGLLLFARHALEAAAWLEIERDKAGLACLATGRADAWLAAHQ</sequence>
<comment type="caution">
    <text evidence="1">The sequence shown here is derived from an EMBL/GenBank/DDBJ whole genome shotgun (WGS) entry which is preliminary data.</text>
</comment>
<proteinExistence type="predicted"/>
<name>A0A4Q2RQ95_9ACTN</name>
<dbReference type="AlphaFoldDB" id="A0A4Q2RQ95"/>
<evidence type="ECO:0000313" key="1">
    <source>
        <dbReference type="EMBL" id="RYB90828.1"/>
    </source>
</evidence>
<dbReference type="Proteomes" id="UP000291838">
    <property type="component" value="Unassembled WGS sequence"/>
</dbReference>